<organism evidence="1 2">
    <name type="scientific">Paxillus involutus ATCC 200175</name>
    <dbReference type="NCBI Taxonomy" id="664439"/>
    <lineage>
        <taxon>Eukaryota</taxon>
        <taxon>Fungi</taxon>
        <taxon>Dikarya</taxon>
        <taxon>Basidiomycota</taxon>
        <taxon>Agaricomycotina</taxon>
        <taxon>Agaricomycetes</taxon>
        <taxon>Agaricomycetidae</taxon>
        <taxon>Boletales</taxon>
        <taxon>Paxilineae</taxon>
        <taxon>Paxillaceae</taxon>
        <taxon>Paxillus</taxon>
    </lineage>
</organism>
<keyword evidence="2" id="KW-1185">Reference proteome</keyword>
<evidence type="ECO:0000313" key="1">
    <source>
        <dbReference type="EMBL" id="KIJ09040.1"/>
    </source>
</evidence>
<dbReference type="Proteomes" id="UP000053647">
    <property type="component" value="Unassembled WGS sequence"/>
</dbReference>
<evidence type="ECO:0000313" key="2">
    <source>
        <dbReference type="Proteomes" id="UP000053647"/>
    </source>
</evidence>
<dbReference type="EMBL" id="KN819516">
    <property type="protein sequence ID" value="KIJ09040.1"/>
    <property type="molecule type" value="Genomic_DNA"/>
</dbReference>
<dbReference type="AlphaFoldDB" id="A0A0C9T0A2"/>
<protein>
    <submittedName>
        <fullName evidence="1">Uncharacterized protein</fullName>
    </submittedName>
</protein>
<proteinExistence type="predicted"/>
<reference evidence="1 2" key="1">
    <citation type="submission" date="2014-06" db="EMBL/GenBank/DDBJ databases">
        <authorList>
            <consortium name="DOE Joint Genome Institute"/>
            <person name="Kuo A."/>
            <person name="Kohler A."/>
            <person name="Nagy L.G."/>
            <person name="Floudas D."/>
            <person name="Copeland A."/>
            <person name="Barry K.W."/>
            <person name="Cichocki N."/>
            <person name="Veneault-Fourrey C."/>
            <person name="LaButti K."/>
            <person name="Lindquist E.A."/>
            <person name="Lipzen A."/>
            <person name="Lundell T."/>
            <person name="Morin E."/>
            <person name="Murat C."/>
            <person name="Sun H."/>
            <person name="Tunlid A."/>
            <person name="Henrissat B."/>
            <person name="Grigoriev I.V."/>
            <person name="Hibbett D.S."/>
            <person name="Martin F."/>
            <person name="Nordberg H.P."/>
            <person name="Cantor M.N."/>
            <person name="Hua S.X."/>
        </authorList>
    </citation>
    <scope>NUCLEOTIDE SEQUENCE [LARGE SCALE GENOMIC DNA]</scope>
    <source>
        <strain evidence="1 2">ATCC 200175</strain>
    </source>
</reference>
<gene>
    <name evidence="1" type="ORF">PAXINDRAFT_172657</name>
</gene>
<name>A0A0C9T0A2_PAXIN</name>
<feature type="non-terminal residue" evidence="1">
    <location>
        <position position="69"/>
    </location>
</feature>
<sequence length="69" mass="7294">MGQVVAKNGGGGSVRDPWTTYVLAGMTSVPREQNETANAGDSDTEFVLVRRCFVILCSLLVVSASEVFG</sequence>
<dbReference type="HOGENOM" id="CLU_204933_0_0_1"/>
<reference evidence="2" key="2">
    <citation type="submission" date="2015-01" db="EMBL/GenBank/DDBJ databases">
        <title>Evolutionary Origins and Diversification of the Mycorrhizal Mutualists.</title>
        <authorList>
            <consortium name="DOE Joint Genome Institute"/>
            <consortium name="Mycorrhizal Genomics Consortium"/>
            <person name="Kohler A."/>
            <person name="Kuo A."/>
            <person name="Nagy L.G."/>
            <person name="Floudas D."/>
            <person name="Copeland A."/>
            <person name="Barry K.W."/>
            <person name="Cichocki N."/>
            <person name="Veneault-Fourrey C."/>
            <person name="LaButti K."/>
            <person name="Lindquist E.A."/>
            <person name="Lipzen A."/>
            <person name="Lundell T."/>
            <person name="Morin E."/>
            <person name="Murat C."/>
            <person name="Riley R."/>
            <person name="Ohm R."/>
            <person name="Sun H."/>
            <person name="Tunlid A."/>
            <person name="Henrissat B."/>
            <person name="Grigoriev I.V."/>
            <person name="Hibbett D.S."/>
            <person name="Martin F."/>
        </authorList>
    </citation>
    <scope>NUCLEOTIDE SEQUENCE [LARGE SCALE GENOMIC DNA]</scope>
    <source>
        <strain evidence="2">ATCC 200175</strain>
    </source>
</reference>
<accession>A0A0C9T0A2</accession>